<feature type="domain" description="Zn(2)-C6 fungal-type" evidence="8">
    <location>
        <begin position="17"/>
        <end position="46"/>
    </location>
</feature>
<gene>
    <name evidence="9" type="primary">ARG81</name>
    <name evidence="9" type="ORF">SEUCBS140593_005373</name>
</gene>
<dbReference type="PROSITE" id="PS00463">
    <property type="entry name" value="ZN2_CY6_FUNGAL_1"/>
    <property type="match status" value="1"/>
</dbReference>
<dbReference type="InterPro" id="IPR001138">
    <property type="entry name" value="Zn2Cys6_DnaBD"/>
</dbReference>
<keyword evidence="4" id="KW-0238">DNA-binding</keyword>
<dbReference type="EMBL" id="CAWUHD010000052">
    <property type="protein sequence ID" value="CAK7223854.1"/>
    <property type="molecule type" value="Genomic_DNA"/>
</dbReference>
<keyword evidence="3" id="KW-0805">Transcription regulation</keyword>
<comment type="caution">
    <text evidence="9">The sequence shown here is derived from an EMBL/GenBank/DDBJ whole genome shotgun (WGS) entry which is preliminary data.</text>
</comment>
<keyword evidence="2" id="KW-0862">Zinc</keyword>
<evidence type="ECO:0000256" key="1">
    <source>
        <dbReference type="ARBA" id="ARBA00004123"/>
    </source>
</evidence>
<sequence length="630" mass="69652">MAYRTRSPRLKSVTFTGCWTCRSRKVKCDEREINGCGVCERAGLTCAGFEVSLCWVQTGQKQQQASTQPGPRRRGIKLHRHTGPVMSDNEIMRAISTIDATLRPTKTKTIGPFAVFQAEGLPNDSSASTRETTPAQDSHPPALPAPLSEDAPSDLAQLEINVTPDLSDVIETASSPAISINNDIGPDPIPELGDILSPHFGLAMPLFRDTQTARLMYHFTNHVAELLQPVLHPGNPWRTTYFTFALQGCPDLWLAQTTASASSSNASLSLFHSLLSAAAFHLRNSTGNSGDYHRLALQHRIKALQALNVATPQPGNQQLYLIHLTAMLSLVTVDTMAGEDSDFPVHLKACYQLKKPFSASRMSGGGSANQIYSICRFLTLLARTTSPVIVARPWREPEDGNAAFTGPGFDNSERSVEYMYGITPALGNMLAKTCQMAEHLAYYQQRCEEFPLPLKEACTALGNEIASWAVDNEPFVLIEAEEHSMREIARCQARAFQGAVLIYYCQTLQKYGLQDSISPVAVDVQSQVQVIWAQLTTAEDLKDSYTGGLKRSAPMSWPAFLAACESSRSDRELWVEWWERVNGYHIGNFARQWQIIQDVWNMQDAVEETSQITISWRDALAQTGKLVLPI</sequence>
<comment type="subcellular location">
    <subcellularLocation>
        <location evidence="1">Nucleus</location>
    </subcellularLocation>
</comment>
<dbReference type="PROSITE" id="PS50048">
    <property type="entry name" value="ZN2_CY6_FUNGAL_2"/>
    <property type="match status" value="1"/>
</dbReference>
<dbReference type="Gene3D" id="4.10.240.10">
    <property type="entry name" value="Zn(2)-C6 fungal-type DNA-binding domain"/>
    <property type="match status" value="1"/>
</dbReference>
<feature type="region of interest" description="Disordered" evidence="7">
    <location>
        <begin position="119"/>
        <end position="150"/>
    </location>
</feature>
<dbReference type="Pfam" id="PF11951">
    <property type="entry name" value="Fungal_trans_2"/>
    <property type="match status" value="1"/>
</dbReference>
<evidence type="ECO:0000256" key="5">
    <source>
        <dbReference type="ARBA" id="ARBA00023163"/>
    </source>
</evidence>
<dbReference type="PANTHER" id="PTHR37534:SF49">
    <property type="entry name" value="LYSINE BIOSYNTHESIS REGULATORY PROTEIN LYS14"/>
    <property type="match status" value="1"/>
</dbReference>
<organism evidence="9 10">
    <name type="scientific">Sporothrix eucalyptigena</name>
    <dbReference type="NCBI Taxonomy" id="1812306"/>
    <lineage>
        <taxon>Eukaryota</taxon>
        <taxon>Fungi</taxon>
        <taxon>Dikarya</taxon>
        <taxon>Ascomycota</taxon>
        <taxon>Pezizomycotina</taxon>
        <taxon>Sordariomycetes</taxon>
        <taxon>Sordariomycetidae</taxon>
        <taxon>Ophiostomatales</taxon>
        <taxon>Ophiostomataceae</taxon>
        <taxon>Sporothrix</taxon>
    </lineage>
</organism>
<keyword evidence="10" id="KW-1185">Reference proteome</keyword>
<protein>
    <submittedName>
        <fullName evidence="9">Arginine metabolism regulation protein II</fullName>
    </submittedName>
</protein>
<dbReference type="Proteomes" id="UP001642482">
    <property type="component" value="Unassembled WGS sequence"/>
</dbReference>
<dbReference type="CDD" id="cd00067">
    <property type="entry name" value="GAL4"/>
    <property type="match status" value="1"/>
</dbReference>
<dbReference type="SMART" id="SM00066">
    <property type="entry name" value="GAL4"/>
    <property type="match status" value="1"/>
</dbReference>
<dbReference type="Pfam" id="PF00172">
    <property type="entry name" value="Zn_clus"/>
    <property type="match status" value="1"/>
</dbReference>
<evidence type="ECO:0000256" key="3">
    <source>
        <dbReference type="ARBA" id="ARBA00023015"/>
    </source>
</evidence>
<keyword evidence="6" id="KW-0539">Nucleus</keyword>
<dbReference type="SUPFAM" id="SSF57701">
    <property type="entry name" value="Zn2/Cys6 DNA-binding domain"/>
    <property type="match status" value="1"/>
</dbReference>
<name>A0ABP0BVX5_9PEZI</name>
<accession>A0ABP0BVX5</accession>
<evidence type="ECO:0000313" key="9">
    <source>
        <dbReference type="EMBL" id="CAK7223854.1"/>
    </source>
</evidence>
<evidence type="ECO:0000259" key="8">
    <source>
        <dbReference type="PROSITE" id="PS50048"/>
    </source>
</evidence>
<reference evidence="9 10" key="1">
    <citation type="submission" date="2024-01" db="EMBL/GenBank/DDBJ databases">
        <authorList>
            <person name="Allen C."/>
            <person name="Tagirdzhanova G."/>
        </authorList>
    </citation>
    <scope>NUCLEOTIDE SEQUENCE [LARGE SCALE GENOMIC DNA]</scope>
</reference>
<dbReference type="InterPro" id="IPR036864">
    <property type="entry name" value="Zn2-C6_fun-type_DNA-bd_sf"/>
</dbReference>
<evidence type="ECO:0000256" key="7">
    <source>
        <dbReference type="SAM" id="MobiDB-lite"/>
    </source>
</evidence>
<evidence type="ECO:0000256" key="6">
    <source>
        <dbReference type="ARBA" id="ARBA00023242"/>
    </source>
</evidence>
<keyword evidence="5" id="KW-0804">Transcription</keyword>
<dbReference type="InterPro" id="IPR021858">
    <property type="entry name" value="Fun_TF"/>
</dbReference>
<feature type="compositionally biased region" description="Polar residues" evidence="7">
    <location>
        <begin position="123"/>
        <end position="136"/>
    </location>
</feature>
<evidence type="ECO:0000256" key="2">
    <source>
        <dbReference type="ARBA" id="ARBA00022833"/>
    </source>
</evidence>
<evidence type="ECO:0000256" key="4">
    <source>
        <dbReference type="ARBA" id="ARBA00023125"/>
    </source>
</evidence>
<dbReference type="PANTHER" id="PTHR37534">
    <property type="entry name" value="TRANSCRIPTIONAL ACTIVATOR PROTEIN UGA3"/>
    <property type="match status" value="1"/>
</dbReference>
<proteinExistence type="predicted"/>
<evidence type="ECO:0000313" key="10">
    <source>
        <dbReference type="Proteomes" id="UP001642482"/>
    </source>
</evidence>